<reference evidence="3" key="1">
    <citation type="submission" date="2019-07" db="EMBL/GenBank/DDBJ databases">
        <title>Hyphodiscus hymeniophilus genome sequencing and assembly.</title>
        <authorList>
            <person name="Kramer G."/>
            <person name="Nodwell J."/>
        </authorList>
    </citation>
    <scope>NUCLEOTIDE SEQUENCE</scope>
    <source>
        <strain evidence="3">ATCC 34498</strain>
    </source>
</reference>
<feature type="transmembrane region" description="Helical" evidence="2">
    <location>
        <begin position="219"/>
        <end position="239"/>
    </location>
</feature>
<sequence length="383" mass="42538">MPHTRQGNHRRIPSGQTSRRNQPSRLDGVRMGIHSLFSGRSTVGPRNPTPDSPKSPRFVLGLPNLSTTRLNVPYLTRSASNPSRSHSQRSQASQGTPSSLSAESPTTPISSRPITPNSLREELEEPTVSADQSHVRSGSARRFVGVDPAERHLAELAQAGRERQKHKRRHKERTCAPKIKNRKIRAKILICFISGMFLTLVLTIYLALALSNKNESEEFHVLLILIILVTTIFFCHALVRLCMMLIHPPNDGDLEQQLPSMIGPGGYANPAVPIQVALARDEEAAGIESEATKTPPPAYGLWRESVRVDPNRIFWQRNEAAAMERQETIARAEGHLPTVNRPPSYISEDGVDYVIEAAPRSIAPTTDGPLIPHPQERERGWPR</sequence>
<feature type="transmembrane region" description="Helical" evidence="2">
    <location>
        <begin position="188"/>
        <end position="207"/>
    </location>
</feature>
<gene>
    <name evidence="3" type="ORF">D0Z07_0098</name>
</gene>
<feature type="compositionally biased region" description="Basic and acidic residues" evidence="1">
    <location>
        <begin position="374"/>
        <end position="383"/>
    </location>
</feature>
<evidence type="ECO:0000313" key="4">
    <source>
        <dbReference type="Proteomes" id="UP000785200"/>
    </source>
</evidence>
<accession>A0A9P6VQU6</accession>
<feature type="region of interest" description="Disordered" evidence="1">
    <location>
        <begin position="1"/>
        <end position="64"/>
    </location>
</feature>
<dbReference type="OrthoDB" id="5417811at2759"/>
<dbReference type="AlphaFoldDB" id="A0A9P6VQU6"/>
<keyword evidence="2" id="KW-1133">Transmembrane helix</keyword>
<evidence type="ECO:0000313" key="3">
    <source>
        <dbReference type="EMBL" id="KAG0653016.1"/>
    </source>
</evidence>
<comment type="caution">
    <text evidence="3">The sequence shown here is derived from an EMBL/GenBank/DDBJ whole genome shotgun (WGS) entry which is preliminary data.</text>
</comment>
<keyword evidence="2" id="KW-0472">Membrane</keyword>
<keyword evidence="4" id="KW-1185">Reference proteome</keyword>
<feature type="compositionally biased region" description="Polar residues" evidence="1">
    <location>
        <begin position="14"/>
        <end position="24"/>
    </location>
</feature>
<name>A0A9P6VQU6_9HELO</name>
<proteinExistence type="predicted"/>
<evidence type="ECO:0000256" key="1">
    <source>
        <dbReference type="SAM" id="MobiDB-lite"/>
    </source>
</evidence>
<keyword evidence="2" id="KW-0812">Transmembrane</keyword>
<feature type="compositionally biased region" description="Low complexity" evidence="1">
    <location>
        <begin position="104"/>
        <end position="118"/>
    </location>
</feature>
<dbReference type="EMBL" id="VNKQ01000002">
    <property type="protein sequence ID" value="KAG0653016.1"/>
    <property type="molecule type" value="Genomic_DNA"/>
</dbReference>
<feature type="compositionally biased region" description="Basic residues" evidence="1">
    <location>
        <begin position="1"/>
        <end position="12"/>
    </location>
</feature>
<feature type="region of interest" description="Disordered" evidence="1">
    <location>
        <begin position="361"/>
        <end position="383"/>
    </location>
</feature>
<protein>
    <submittedName>
        <fullName evidence="3">Uncharacterized protein</fullName>
    </submittedName>
</protein>
<organism evidence="3 4">
    <name type="scientific">Hyphodiscus hymeniophilus</name>
    <dbReference type="NCBI Taxonomy" id="353542"/>
    <lineage>
        <taxon>Eukaryota</taxon>
        <taxon>Fungi</taxon>
        <taxon>Dikarya</taxon>
        <taxon>Ascomycota</taxon>
        <taxon>Pezizomycotina</taxon>
        <taxon>Leotiomycetes</taxon>
        <taxon>Helotiales</taxon>
        <taxon>Hyphodiscaceae</taxon>
        <taxon>Hyphodiscus</taxon>
    </lineage>
</organism>
<feature type="compositionally biased region" description="Low complexity" evidence="1">
    <location>
        <begin position="83"/>
        <end position="94"/>
    </location>
</feature>
<feature type="region of interest" description="Disordered" evidence="1">
    <location>
        <begin position="76"/>
        <end position="141"/>
    </location>
</feature>
<evidence type="ECO:0000256" key="2">
    <source>
        <dbReference type="SAM" id="Phobius"/>
    </source>
</evidence>
<dbReference type="Proteomes" id="UP000785200">
    <property type="component" value="Unassembled WGS sequence"/>
</dbReference>